<reference evidence="1" key="1">
    <citation type="submission" date="2021-01" db="EMBL/GenBank/DDBJ databases">
        <title>Marivirga aurantiaca sp. nov., isolated from intertidal surface sediments.</title>
        <authorList>
            <person name="Zhang M."/>
        </authorList>
    </citation>
    <scope>NUCLEOTIDE SEQUENCE</scope>
    <source>
        <strain evidence="1">S37H4</strain>
    </source>
</reference>
<dbReference type="PROSITE" id="PS51257">
    <property type="entry name" value="PROKAR_LIPOPROTEIN"/>
    <property type="match status" value="1"/>
</dbReference>
<proteinExistence type="predicted"/>
<organism evidence="1 2">
    <name type="scientific">Marivirga aurantiaca</name>
    <dbReference type="NCBI Taxonomy" id="2802615"/>
    <lineage>
        <taxon>Bacteria</taxon>
        <taxon>Pseudomonadati</taxon>
        <taxon>Bacteroidota</taxon>
        <taxon>Cytophagia</taxon>
        <taxon>Cytophagales</taxon>
        <taxon>Marivirgaceae</taxon>
        <taxon>Marivirga</taxon>
    </lineage>
</organism>
<gene>
    <name evidence="1" type="ORF">JKA74_10440</name>
</gene>
<dbReference type="Proteomes" id="UP000611723">
    <property type="component" value="Unassembled WGS sequence"/>
</dbReference>
<evidence type="ECO:0000313" key="2">
    <source>
        <dbReference type="Proteomes" id="UP000611723"/>
    </source>
</evidence>
<keyword evidence="2" id="KW-1185">Reference proteome</keyword>
<accession>A0A934WZ26</accession>
<sequence>MRYFFNSYLVCMNLSLVLTSGCGVGEDQNARQTYDTLKVVATAYNSLEAQTTRGNAAIAAWGDTLKPGMKVIAISRDLIDSGLAHNTEVLIEGLDGTYIVKDKMNRRWTNKIDIYMGEDVTEARDWGRQKVEIYVPVEDE</sequence>
<evidence type="ECO:0000313" key="1">
    <source>
        <dbReference type="EMBL" id="MBK6265455.1"/>
    </source>
</evidence>
<protein>
    <submittedName>
        <fullName evidence="1">3D domain-containing protein</fullName>
    </submittedName>
</protein>
<comment type="caution">
    <text evidence="1">The sequence shown here is derived from an EMBL/GenBank/DDBJ whole genome shotgun (WGS) entry which is preliminary data.</text>
</comment>
<dbReference type="AlphaFoldDB" id="A0A934WZ26"/>
<name>A0A934WZ26_9BACT</name>
<dbReference type="EMBL" id="JAEQBW010000004">
    <property type="protein sequence ID" value="MBK6265455.1"/>
    <property type="molecule type" value="Genomic_DNA"/>
</dbReference>
<dbReference type="CDD" id="cd22784">
    <property type="entry name" value="DPBB_MltA_YuiC-like"/>
    <property type="match status" value="1"/>
</dbReference>
<dbReference type="RefSeq" id="WP_201431140.1">
    <property type="nucleotide sequence ID" value="NZ_JAEQBW010000004.1"/>
</dbReference>